<dbReference type="CDD" id="cd00006">
    <property type="entry name" value="PTS_IIA_man"/>
    <property type="match status" value="1"/>
</dbReference>
<protein>
    <submittedName>
        <fullName evidence="9">PTS system N-acetylgalactosamine-specific IIA component</fullName>
    </submittedName>
</protein>
<keyword evidence="10" id="KW-1185">Reference proteome</keyword>
<dbReference type="RefSeq" id="WP_134168382.1">
    <property type="nucleotide sequence ID" value="NZ_SODD01000006.1"/>
</dbReference>
<name>A0A4R8A481_9FIRM</name>
<dbReference type="GO" id="GO:0009401">
    <property type="term" value="P:phosphoenolpyruvate-dependent sugar phosphotransferase system"/>
    <property type="evidence" value="ECO:0007669"/>
    <property type="project" value="UniProtKB-KW"/>
</dbReference>
<comment type="caution">
    <text evidence="9">The sequence shown here is derived from an EMBL/GenBank/DDBJ whole genome shotgun (WGS) entry which is preliminary data.</text>
</comment>
<dbReference type="InterPro" id="IPR036662">
    <property type="entry name" value="PTS_EIIA_man-typ_sf"/>
</dbReference>
<comment type="subcellular location">
    <subcellularLocation>
        <location evidence="1">Cytoplasm</location>
    </subcellularLocation>
</comment>
<evidence type="ECO:0000313" key="9">
    <source>
        <dbReference type="EMBL" id="TDW25116.1"/>
    </source>
</evidence>
<evidence type="ECO:0000256" key="7">
    <source>
        <dbReference type="ARBA" id="ARBA00022777"/>
    </source>
</evidence>
<gene>
    <name evidence="9" type="ORF">EDD63_10657</name>
</gene>
<proteinExistence type="predicted"/>
<reference evidence="9 10" key="1">
    <citation type="submission" date="2019-03" db="EMBL/GenBank/DDBJ databases">
        <title>Genomic Encyclopedia of Type Strains, Phase IV (KMG-IV): sequencing the most valuable type-strain genomes for metagenomic binning, comparative biology and taxonomic classification.</title>
        <authorList>
            <person name="Goeker M."/>
        </authorList>
    </citation>
    <scope>NUCLEOTIDE SEQUENCE [LARGE SCALE GENOMIC DNA]</scope>
    <source>
        <strain evidence="9 10">DSM 28867</strain>
    </source>
</reference>
<dbReference type="InterPro" id="IPR004701">
    <property type="entry name" value="PTS_EIIA_man-typ"/>
</dbReference>
<evidence type="ECO:0000256" key="2">
    <source>
        <dbReference type="ARBA" id="ARBA00022448"/>
    </source>
</evidence>
<keyword evidence="5" id="KW-0808">Transferase</keyword>
<dbReference type="Proteomes" id="UP000294743">
    <property type="component" value="Unassembled WGS sequence"/>
</dbReference>
<evidence type="ECO:0000256" key="6">
    <source>
        <dbReference type="ARBA" id="ARBA00022683"/>
    </source>
</evidence>
<dbReference type="Pfam" id="PF03610">
    <property type="entry name" value="EIIA-man"/>
    <property type="match status" value="1"/>
</dbReference>
<evidence type="ECO:0000256" key="1">
    <source>
        <dbReference type="ARBA" id="ARBA00004496"/>
    </source>
</evidence>
<dbReference type="EMBL" id="SODD01000006">
    <property type="protein sequence ID" value="TDW25116.1"/>
    <property type="molecule type" value="Genomic_DNA"/>
</dbReference>
<accession>A0A4R8A481</accession>
<dbReference type="Gene3D" id="3.40.50.510">
    <property type="entry name" value="Phosphotransferase system, mannose-type IIA component"/>
    <property type="match status" value="1"/>
</dbReference>
<dbReference type="SUPFAM" id="SSF53062">
    <property type="entry name" value="PTS system fructose IIA component-like"/>
    <property type="match status" value="1"/>
</dbReference>
<evidence type="ECO:0000313" key="10">
    <source>
        <dbReference type="Proteomes" id="UP000294743"/>
    </source>
</evidence>
<dbReference type="InterPro" id="IPR051471">
    <property type="entry name" value="Bacterial_PTS_sugar_comp"/>
</dbReference>
<evidence type="ECO:0000256" key="4">
    <source>
        <dbReference type="ARBA" id="ARBA00022597"/>
    </source>
</evidence>
<dbReference type="OrthoDB" id="6623712at2"/>
<dbReference type="GO" id="GO:0005737">
    <property type="term" value="C:cytoplasm"/>
    <property type="evidence" value="ECO:0007669"/>
    <property type="project" value="UniProtKB-SubCell"/>
</dbReference>
<keyword evidence="4" id="KW-0762">Sugar transport</keyword>
<feature type="domain" description="PTS EIIA type-4" evidence="8">
    <location>
        <begin position="1"/>
        <end position="127"/>
    </location>
</feature>
<evidence type="ECO:0000256" key="3">
    <source>
        <dbReference type="ARBA" id="ARBA00022490"/>
    </source>
</evidence>
<keyword evidence="7" id="KW-0418">Kinase</keyword>
<dbReference type="PROSITE" id="PS51096">
    <property type="entry name" value="PTS_EIIA_TYPE_4"/>
    <property type="match status" value="1"/>
</dbReference>
<organism evidence="9 10">
    <name type="scientific">Breznakia blatticola</name>
    <dbReference type="NCBI Taxonomy" id="1754012"/>
    <lineage>
        <taxon>Bacteria</taxon>
        <taxon>Bacillati</taxon>
        <taxon>Bacillota</taxon>
        <taxon>Erysipelotrichia</taxon>
        <taxon>Erysipelotrichales</taxon>
        <taxon>Erysipelotrichaceae</taxon>
        <taxon>Breznakia</taxon>
    </lineage>
</organism>
<dbReference type="GO" id="GO:0016301">
    <property type="term" value="F:kinase activity"/>
    <property type="evidence" value="ECO:0007669"/>
    <property type="project" value="UniProtKB-KW"/>
</dbReference>
<keyword evidence="2" id="KW-0813">Transport</keyword>
<dbReference type="PANTHER" id="PTHR33799:SF1">
    <property type="entry name" value="PTS SYSTEM MANNOSE-SPECIFIC EIIAB COMPONENT-RELATED"/>
    <property type="match status" value="1"/>
</dbReference>
<evidence type="ECO:0000256" key="5">
    <source>
        <dbReference type="ARBA" id="ARBA00022679"/>
    </source>
</evidence>
<sequence length="140" mass="15032">MNYLIMVSHGQFASGLKNALTMLVGDKKECLAIGLEDGKGIDDFTILMKEAICDIHPEDAVVLVGDLIGGSPLTTAMSILSEHGLSQNLVVIGGMNLPLVLTTALMKDTYHGQELVDQVLQEASAGLRQFSFVVDEEEDI</sequence>
<dbReference type="InterPro" id="IPR033887">
    <property type="entry name" value="PTS_IIA_man"/>
</dbReference>
<evidence type="ECO:0000259" key="8">
    <source>
        <dbReference type="PROSITE" id="PS51096"/>
    </source>
</evidence>
<keyword evidence="6" id="KW-0598">Phosphotransferase system</keyword>
<dbReference type="PANTHER" id="PTHR33799">
    <property type="entry name" value="PTS PERMEASE-RELATED-RELATED"/>
    <property type="match status" value="1"/>
</dbReference>
<dbReference type="AlphaFoldDB" id="A0A4R8A481"/>
<keyword evidence="3" id="KW-0963">Cytoplasm</keyword>
<dbReference type="GO" id="GO:0016020">
    <property type="term" value="C:membrane"/>
    <property type="evidence" value="ECO:0007669"/>
    <property type="project" value="InterPro"/>
</dbReference>